<sequence>MDMIGSQHVESSEAIIDLEVFTKVEENGESKRRKKKKKKMMMKVWMLVLVLGISAIGFGNGQDVPPCLAPLSPCINFLNSTNPPQTCCNPIKEMNATQNSCFCQLALTPGALEALGTTVPQALQLVQSCGVNFKITSCKGSFSSAPPPSLLPPSATVGGDEGGTCRTTFSGFSFALLLCVYAVFN</sequence>
<dbReference type="InterPro" id="IPR043325">
    <property type="entry name" value="LTSS"/>
</dbReference>
<name>A0AAQ3NM39_VIGMU</name>
<dbReference type="Pfam" id="PF14368">
    <property type="entry name" value="LTP_2"/>
    <property type="match status" value="1"/>
</dbReference>
<dbReference type="Gene3D" id="1.10.110.10">
    <property type="entry name" value="Plant lipid-transfer and hydrophobic proteins"/>
    <property type="match status" value="1"/>
</dbReference>
<keyword evidence="8" id="KW-0449">Lipoprotein</keyword>
<keyword evidence="12" id="KW-1185">Reference proteome</keyword>
<evidence type="ECO:0000256" key="8">
    <source>
        <dbReference type="ARBA" id="ARBA00023288"/>
    </source>
</evidence>
<evidence type="ECO:0000256" key="9">
    <source>
        <dbReference type="SAM" id="Phobius"/>
    </source>
</evidence>
<protein>
    <recommendedName>
        <fullName evidence="10">Bifunctional inhibitor/plant lipid transfer protein/seed storage helical domain-containing protein</fullName>
    </recommendedName>
</protein>
<evidence type="ECO:0000256" key="3">
    <source>
        <dbReference type="ARBA" id="ARBA00022475"/>
    </source>
</evidence>
<evidence type="ECO:0000259" key="10">
    <source>
        <dbReference type="Pfam" id="PF14368"/>
    </source>
</evidence>
<dbReference type="AlphaFoldDB" id="A0AAQ3NM39"/>
<keyword evidence="6" id="KW-1015">Disulfide bond</keyword>
<dbReference type="GO" id="GO:0005886">
    <property type="term" value="C:plasma membrane"/>
    <property type="evidence" value="ECO:0007669"/>
    <property type="project" value="UniProtKB-SubCell"/>
</dbReference>
<keyword evidence="5" id="KW-0732">Signal</keyword>
<evidence type="ECO:0000313" key="11">
    <source>
        <dbReference type="EMBL" id="WVZ12899.1"/>
    </source>
</evidence>
<dbReference type="InterPro" id="IPR036312">
    <property type="entry name" value="Bifun_inhib/LTP/seed_sf"/>
</dbReference>
<keyword evidence="3" id="KW-1003">Cell membrane</keyword>
<organism evidence="11 12">
    <name type="scientific">Vigna mungo</name>
    <name type="common">Black gram</name>
    <name type="synonym">Phaseolus mungo</name>
    <dbReference type="NCBI Taxonomy" id="3915"/>
    <lineage>
        <taxon>Eukaryota</taxon>
        <taxon>Viridiplantae</taxon>
        <taxon>Streptophyta</taxon>
        <taxon>Embryophyta</taxon>
        <taxon>Tracheophyta</taxon>
        <taxon>Spermatophyta</taxon>
        <taxon>Magnoliopsida</taxon>
        <taxon>eudicotyledons</taxon>
        <taxon>Gunneridae</taxon>
        <taxon>Pentapetalae</taxon>
        <taxon>rosids</taxon>
        <taxon>fabids</taxon>
        <taxon>Fabales</taxon>
        <taxon>Fabaceae</taxon>
        <taxon>Papilionoideae</taxon>
        <taxon>50 kb inversion clade</taxon>
        <taxon>NPAAA clade</taxon>
        <taxon>indigoferoid/millettioid clade</taxon>
        <taxon>Phaseoleae</taxon>
        <taxon>Vigna</taxon>
    </lineage>
</organism>
<dbReference type="PANTHER" id="PTHR33044">
    <property type="entry name" value="BIFUNCTIONAL INHIBITOR/LIPID-TRANSFER PROTEIN/SEED STORAGE 2S ALBUMIN SUPERFAMILY PROTEIN-RELATED"/>
    <property type="match status" value="1"/>
</dbReference>
<dbReference type="InterPro" id="IPR016140">
    <property type="entry name" value="Bifunc_inhib/LTP/seed_store"/>
</dbReference>
<evidence type="ECO:0000256" key="5">
    <source>
        <dbReference type="ARBA" id="ARBA00022729"/>
    </source>
</evidence>
<keyword evidence="9" id="KW-1133">Transmembrane helix</keyword>
<keyword evidence="9" id="KW-0472">Membrane</keyword>
<feature type="transmembrane region" description="Helical" evidence="9">
    <location>
        <begin position="40"/>
        <end position="59"/>
    </location>
</feature>
<accession>A0AAQ3NM39</accession>
<proteinExistence type="inferred from homology"/>
<dbReference type="Proteomes" id="UP001374535">
    <property type="component" value="Chromosome 5"/>
</dbReference>
<evidence type="ECO:0000256" key="1">
    <source>
        <dbReference type="ARBA" id="ARBA00004609"/>
    </source>
</evidence>
<keyword evidence="4" id="KW-0336">GPI-anchor</keyword>
<evidence type="ECO:0000256" key="2">
    <source>
        <dbReference type="ARBA" id="ARBA00009748"/>
    </source>
</evidence>
<dbReference type="GO" id="GO:0098552">
    <property type="term" value="C:side of membrane"/>
    <property type="evidence" value="ECO:0007669"/>
    <property type="project" value="UniProtKB-KW"/>
</dbReference>
<feature type="domain" description="Bifunctional inhibitor/plant lipid transfer protein/seed storage helical" evidence="10">
    <location>
        <begin position="65"/>
        <end position="138"/>
    </location>
</feature>
<evidence type="ECO:0000256" key="6">
    <source>
        <dbReference type="ARBA" id="ARBA00023157"/>
    </source>
</evidence>
<comment type="similarity">
    <text evidence="2">Belongs to the plant LTP family.</text>
</comment>
<evidence type="ECO:0000256" key="7">
    <source>
        <dbReference type="ARBA" id="ARBA00023180"/>
    </source>
</evidence>
<dbReference type="EMBL" id="CP144696">
    <property type="protein sequence ID" value="WVZ12899.1"/>
    <property type="molecule type" value="Genomic_DNA"/>
</dbReference>
<evidence type="ECO:0000256" key="4">
    <source>
        <dbReference type="ARBA" id="ARBA00022622"/>
    </source>
</evidence>
<evidence type="ECO:0000313" key="12">
    <source>
        <dbReference type="Proteomes" id="UP001374535"/>
    </source>
</evidence>
<dbReference type="CDD" id="cd00010">
    <property type="entry name" value="AAI_LTSS"/>
    <property type="match status" value="1"/>
</dbReference>
<gene>
    <name evidence="11" type="ORF">V8G54_017429</name>
</gene>
<keyword evidence="9" id="KW-0812">Transmembrane</keyword>
<dbReference type="SUPFAM" id="SSF47699">
    <property type="entry name" value="Bifunctional inhibitor/lipid-transfer protein/seed storage 2S albumin"/>
    <property type="match status" value="1"/>
</dbReference>
<comment type="subcellular location">
    <subcellularLocation>
        <location evidence="1">Cell membrane</location>
        <topology evidence="1">Lipid-anchor</topology>
        <topology evidence="1">GPI-anchor</topology>
    </subcellularLocation>
</comment>
<reference evidence="11 12" key="1">
    <citation type="journal article" date="2023" name="Life. Sci Alliance">
        <title>Evolutionary insights into 3D genome organization and epigenetic landscape of Vigna mungo.</title>
        <authorList>
            <person name="Junaid A."/>
            <person name="Singh B."/>
            <person name="Bhatia S."/>
        </authorList>
    </citation>
    <scope>NUCLEOTIDE SEQUENCE [LARGE SCALE GENOMIC DNA]</scope>
    <source>
        <strain evidence="11">Urdbean</strain>
    </source>
</reference>
<keyword evidence="7" id="KW-0325">Glycoprotein</keyword>